<dbReference type="SUPFAM" id="SSF47923">
    <property type="entry name" value="Ypt/Rab-GAP domain of gyp1p"/>
    <property type="match status" value="2"/>
</dbReference>
<dbReference type="FunFam" id="1.10.10.750:FF:000001">
    <property type="entry name" value="TBC1 domain family member 10A"/>
    <property type="match status" value="1"/>
</dbReference>
<evidence type="ECO:0000256" key="8">
    <source>
        <dbReference type="ARBA" id="ARBA00059926"/>
    </source>
</evidence>
<evidence type="ECO:0000256" key="10">
    <source>
        <dbReference type="ARBA" id="ARBA00070172"/>
    </source>
</evidence>
<dbReference type="GO" id="GO:0005794">
    <property type="term" value="C:Golgi apparatus"/>
    <property type="evidence" value="ECO:0007669"/>
    <property type="project" value="UniProtKB-SubCell"/>
</dbReference>
<dbReference type="Gene3D" id="1.10.472.80">
    <property type="entry name" value="Ypt/Rab-GAP domain of gyp1p, domain 3"/>
    <property type="match status" value="1"/>
</dbReference>
<dbReference type="SMART" id="SM00164">
    <property type="entry name" value="TBC"/>
    <property type="match status" value="1"/>
</dbReference>
<comment type="caution">
    <text evidence="13">The sequence shown here is derived from an EMBL/GenBank/DDBJ whole genome shotgun (WGS) entry which is preliminary data.</text>
</comment>
<comment type="subunit">
    <text evidence="9">Interacts with EPS8.</text>
</comment>
<feature type="domain" description="Rab-GAP TBC" evidence="12">
    <location>
        <begin position="99"/>
        <end position="291"/>
    </location>
</feature>
<evidence type="ECO:0000256" key="3">
    <source>
        <dbReference type="ARBA" id="ARBA00022468"/>
    </source>
</evidence>
<keyword evidence="6" id="KW-0333">Golgi apparatus</keyword>
<dbReference type="Pfam" id="PF00566">
    <property type="entry name" value="RabGAP-TBC"/>
    <property type="match status" value="1"/>
</dbReference>
<dbReference type="Proteomes" id="UP001181693">
    <property type="component" value="Unassembled WGS sequence"/>
</dbReference>
<keyword evidence="14" id="KW-1185">Reference proteome</keyword>
<dbReference type="PROSITE" id="PS50086">
    <property type="entry name" value="TBC_RABGAP"/>
    <property type="match status" value="1"/>
</dbReference>
<reference evidence="13" key="1">
    <citation type="thesis" date="2020" institute="ProQuest LLC" country="789 East Eisenhower Parkway, Ann Arbor, MI, USA">
        <title>Comparative Genomics and Chromosome Evolution.</title>
        <authorList>
            <person name="Mudd A.B."/>
        </authorList>
    </citation>
    <scope>NUCLEOTIDE SEQUENCE</scope>
    <source>
        <strain evidence="13">1538</strain>
        <tissue evidence="13">Blood</tissue>
    </source>
</reference>
<dbReference type="GO" id="GO:0031267">
    <property type="term" value="F:small GTPase binding"/>
    <property type="evidence" value="ECO:0007669"/>
    <property type="project" value="TreeGrafter"/>
</dbReference>
<evidence type="ECO:0000256" key="4">
    <source>
        <dbReference type="ARBA" id="ARBA00022553"/>
    </source>
</evidence>
<keyword evidence="3" id="KW-0343">GTPase activation</keyword>
<dbReference type="FunFam" id="1.10.8.270:FF:000010">
    <property type="entry name" value="Putative USP6 N-terminal-like protein"/>
    <property type="match status" value="1"/>
</dbReference>
<gene>
    <name evidence="13" type="ORF">GDO54_002637</name>
</gene>
<dbReference type="InterPro" id="IPR050302">
    <property type="entry name" value="Rab_GAP_TBC_domain"/>
</dbReference>
<dbReference type="InterPro" id="IPR000195">
    <property type="entry name" value="Rab-GAP-TBC_dom"/>
</dbReference>
<accession>A0AAV2ZT69</accession>
<evidence type="ECO:0000259" key="12">
    <source>
        <dbReference type="PROSITE" id="PS50086"/>
    </source>
</evidence>
<keyword evidence="7" id="KW-0968">Cytoplasmic vesicle</keyword>
<dbReference type="Gene3D" id="1.10.10.750">
    <property type="entry name" value="Ypt/Rab-GAP domain of gyp1p, domain 1"/>
    <property type="match status" value="1"/>
</dbReference>
<dbReference type="PANTHER" id="PTHR47219">
    <property type="entry name" value="RAB GTPASE-ACTIVATING PROTEIN 1-LIKE"/>
    <property type="match status" value="1"/>
</dbReference>
<evidence type="ECO:0000256" key="7">
    <source>
        <dbReference type="ARBA" id="ARBA00023329"/>
    </source>
</evidence>
<comment type="subcellular location">
    <subcellularLocation>
        <location evidence="1">Cytoplasmic vesicle</location>
    </subcellularLocation>
    <subcellularLocation>
        <location evidence="2">Golgi apparatus</location>
    </subcellularLocation>
</comment>
<dbReference type="GO" id="GO:0031410">
    <property type="term" value="C:cytoplasmic vesicle"/>
    <property type="evidence" value="ECO:0007669"/>
    <property type="project" value="UniProtKB-SubCell"/>
</dbReference>
<keyword evidence="5" id="KW-0007">Acetylation</keyword>
<dbReference type="InterPro" id="IPR035969">
    <property type="entry name" value="Rab-GAP_TBC_sf"/>
</dbReference>
<keyword evidence="4" id="KW-0597">Phosphoprotein</keyword>
<evidence type="ECO:0000256" key="1">
    <source>
        <dbReference type="ARBA" id="ARBA00004541"/>
    </source>
</evidence>
<comment type="function">
    <text evidence="8">Acts as a GTPase-activating protein for RAB5A and RAB43. Involved in receptor trafficking. In complex with EPS8 inhibits internalization of EGFR. Involved in retrograde transport from the endocytic pathway to the Golgi apparatus. Involved in the transport of Shiga toxin from early and recycling endosomes to the trans-Golgi network. Required for structural integrity of the Golgi complex.</text>
</comment>
<evidence type="ECO:0000256" key="9">
    <source>
        <dbReference type="ARBA" id="ARBA00064037"/>
    </source>
</evidence>
<dbReference type="AlphaFoldDB" id="A0AAV2ZT69"/>
<evidence type="ECO:0000256" key="11">
    <source>
        <dbReference type="SAM" id="MobiDB-lite"/>
    </source>
</evidence>
<dbReference type="EMBL" id="DYDO01000010">
    <property type="protein sequence ID" value="DBA17148.1"/>
    <property type="molecule type" value="Genomic_DNA"/>
</dbReference>
<evidence type="ECO:0000313" key="13">
    <source>
        <dbReference type="EMBL" id="DBA17148.1"/>
    </source>
</evidence>
<evidence type="ECO:0000313" key="14">
    <source>
        <dbReference type="Proteomes" id="UP001181693"/>
    </source>
</evidence>
<protein>
    <recommendedName>
        <fullName evidence="10">USP6 N-terminal-like protein</fullName>
    </recommendedName>
</protein>
<organism evidence="13 14">
    <name type="scientific">Pyxicephalus adspersus</name>
    <name type="common">African bullfrog</name>
    <dbReference type="NCBI Taxonomy" id="30357"/>
    <lineage>
        <taxon>Eukaryota</taxon>
        <taxon>Metazoa</taxon>
        <taxon>Chordata</taxon>
        <taxon>Craniata</taxon>
        <taxon>Vertebrata</taxon>
        <taxon>Euteleostomi</taxon>
        <taxon>Amphibia</taxon>
        <taxon>Batrachia</taxon>
        <taxon>Anura</taxon>
        <taxon>Neobatrachia</taxon>
        <taxon>Ranoidea</taxon>
        <taxon>Pyxicephalidae</taxon>
        <taxon>Pyxicephalinae</taxon>
        <taxon>Pyxicephalus</taxon>
    </lineage>
</organism>
<evidence type="ECO:0000256" key="6">
    <source>
        <dbReference type="ARBA" id="ARBA00023034"/>
    </source>
</evidence>
<sequence>MKKDIETLIAQERANIISKYEKGRQPETQIDPWEDADFALYKVTDRFGFLHENELPSQTAAEEKQKQQEIERVDKWLKMLKKWTKYRNSEKMYRRVYKGIPLQVRGQVWSLLLDVDAMKSENGGKYEKMKELAKMYSTEIKQIDLDVNRTFRNHIMFRERYGVKQKALFDVLSAYSVYNTEVSYCQGMSQIAAVLLMYLNEEDAFWALARLITNQRHAMHGFFIPGFPKLQRFQSHHEKILSKLFPKLKKHMDKEDMSTGIYTTKWFLQCFLDRTPFTLTLRLWDIYILEGERVLPAMAYTILKLHKKRLLKMSMEDLREFLQEKIACSLSYEDDIVVEQLQTSMAELRKMKLELPPPGKAEEFPKKTLGQDIPVHLLPVRLVAEPNGQNKAEKENPQHPTKTPIHNNDNNSNATDNICQNGTSGVTVEGEISNKAGEFSSAEAITPKDVDQLTVVNNSAEAPADKSKLDYVTSPSICQEIKEEIILCQKNISGSNERRRVLGCNSAIGKSSKSKTNINSLNVQDSFLVAECKPELDTKILRNSTITDGLDNSQSQNVQPDYITEVVMSVSSATWCNENTVSTQSESETLSVIRNDPSHDYLTLSHPAEFNLPTLEDQSSTTTYTGQRSFLLPPELETRRCSSQYDNMSDLDQEEWPPCPTDLSLDELEKSLHSDICNVLDLSNEQHKSSGKLQRLKPTTFYQGPSSSVPSLLDIDSSLKGPISSHSTSYPSLNDNFCPCQVIKTITLVQVCHCTIQGFEDSKQVASPLSHKSENLKDSCNTQENQVDQTESQKTFVNGPMSSCEKLPLPTRSPKPEIPEKPAAFNKALSDNNFYSSKQIMSRMTKSISF</sequence>
<feature type="region of interest" description="Disordered" evidence="11">
    <location>
        <begin position="388"/>
        <end position="412"/>
    </location>
</feature>
<dbReference type="FunFam" id="1.10.472.80:FF:000019">
    <property type="entry name" value="USP6 N-terminal like"/>
    <property type="match status" value="1"/>
</dbReference>
<dbReference type="PANTHER" id="PTHR47219:SF25">
    <property type="entry name" value="RAB-GAP TBC DOMAIN-CONTAINING PROTEIN"/>
    <property type="match status" value="1"/>
</dbReference>
<dbReference type="Gene3D" id="1.10.8.270">
    <property type="entry name" value="putative rabgap domain of human tbc1 domain family member 14 like domains"/>
    <property type="match status" value="1"/>
</dbReference>
<proteinExistence type="predicted"/>
<dbReference type="GO" id="GO:0005096">
    <property type="term" value="F:GTPase activator activity"/>
    <property type="evidence" value="ECO:0007669"/>
    <property type="project" value="UniProtKB-KW"/>
</dbReference>
<evidence type="ECO:0000256" key="5">
    <source>
        <dbReference type="ARBA" id="ARBA00022990"/>
    </source>
</evidence>
<name>A0AAV2ZT69_PYXAD</name>
<evidence type="ECO:0000256" key="2">
    <source>
        <dbReference type="ARBA" id="ARBA00004555"/>
    </source>
</evidence>